<comment type="subcellular location">
    <subcellularLocation>
        <location evidence="1">Nucleus</location>
    </subcellularLocation>
</comment>
<dbReference type="GO" id="GO:0030688">
    <property type="term" value="C:preribosome, small subunit precursor"/>
    <property type="evidence" value="ECO:0007669"/>
    <property type="project" value="InterPro"/>
</dbReference>
<organism evidence="6 7">
    <name type="scientific">Lepidopterella palustris CBS 459.81</name>
    <dbReference type="NCBI Taxonomy" id="1314670"/>
    <lineage>
        <taxon>Eukaryota</taxon>
        <taxon>Fungi</taxon>
        <taxon>Dikarya</taxon>
        <taxon>Ascomycota</taxon>
        <taxon>Pezizomycotina</taxon>
        <taxon>Dothideomycetes</taxon>
        <taxon>Pleosporomycetidae</taxon>
        <taxon>Mytilinidiales</taxon>
        <taxon>Argynnaceae</taxon>
        <taxon>Lepidopterella</taxon>
    </lineage>
</organism>
<gene>
    <name evidence="6" type="ORF">K432DRAFT_355892</name>
</gene>
<dbReference type="GO" id="GO:0005634">
    <property type="term" value="C:nucleus"/>
    <property type="evidence" value="ECO:0007669"/>
    <property type="project" value="UniProtKB-SubCell"/>
</dbReference>
<evidence type="ECO:0000256" key="4">
    <source>
        <dbReference type="ARBA" id="ARBA00023242"/>
    </source>
</evidence>
<proteinExistence type="inferred from homology"/>
<keyword evidence="3" id="KW-0698">rRNA processing</keyword>
<dbReference type="Proteomes" id="UP000250266">
    <property type="component" value="Unassembled WGS sequence"/>
</dbReference>
<evidence type="ECO:0000256" key="1">
    <source>
        <dbReference type="ARBA" id="ARBA00004123"/>
    </source>
</evidence>
<feature type="compositionally biased region" description="Acidic residues" evidence="5">
    <location>
        <begin position="241"/>
        <end position="252"/>
    </location>
</feature>
<accession>A0A8E2JDS8</accession>
<keyword evidence="7" id="KW-1185">Reference proteome</keyword>
<evidence type="ECO:0000313" key="7">
    <source>
        <dbReference type="Proteomes" id="UP000250266"/>
    </source>
</evidence>
<sequence length="252" mass="29049">MATKTQSTPFIKSFASSDKKIRDKALDSLRAFLSGRSRIEEIELLKLWKGLFYCMWMSDKALIQQRLAVDLASLVDILHSDVVLPFLDAFWKTMAREWNGIEVLRMNKFLFLVRQYLAASFRFLSKQNWSNTSAIEAYLHILSDTPLNPNEAKIPNGMRYHVLDVYVDELDKVDAYREGKMPLELLLRPVRTIEKESRTKAVRKRAKEALDDERLVNWNGDDMEGVSKTGKEKGGEAVENNVEEDEWGGIEN</sequence>
<dbReference type="Pfam" id="PF05997">
    <property type="entry name" value="Nop52"/>
    <property type="match status" value="1"/>
</dbReference>
<evidence type="ECO:0000256" key="5">
    <source>
        <dbReference type="SAM" id="MobiDB-lite"/>
    </source>
</evidence>
<dbReference type="PANTHER" id="PTHR13026">
    <property type="entry name" value="NNP-1 PROTEIN NOVEL NUCLEAR PROTEIN 1 NOP52"/>
    <property type="match status" value="1"/>
</dbReference>
<evidence type="ECO:0000313" key="6">
    <source>
        <dbReference type="EMBL" id="OCK78935.1"/>
    </source>
</evidence>
<evidence type="ECO:0000256" key="3">
    <source>
        <dbReference type="ARBA" id="ARBA00022552"/>
    </source>
</evidence>
<dbReference type="AlphaFoldDB" id="A0A8E2JDS8"/>
<reference evidence="6 7" key="1">
    <citation type="journal article" date="2016" name="Nat. Commun.">
        <title>Ectomycorrhizal ecology is imprinted in the genome of the dominant symbiotic fungus Cenococcum geophilum.</title>
        <authorList>
            <consortium name="DOE Joint Genome Institute"/>
            <person name="Peter M."/>
            <person name="Kohler A."/>
            <person name="Ohm R.A."/>
            <person name="Kuo A."/>
            <person name="Krutzmann J."/>
            <person name="Morin E."/>
            <person name="Arend M."/>
            <person name="Barry K.W."/>
            <person name="Binder M."/>
            <person name="Choi C."/>
            <person name="Clum A."/>
            <person name="Copeland A."/>
            <person name="Grisel N."/>
            <person name="Haridas S."/>
            <person name="Kipfer T."/>
            <person name="LaButti K."/>
            <person name="Lindquist E."/>
            <person name="Lipzen A."/>
            <person name="Maire R."/>
            <person name="Meier B."/>
            <person name="Mihaltcheva S."/>
            <person name="Molinier V."/>
            <person name="Murat C."/>
            <person name="Poggeler S."/>
            <person name="Quandt C.A."/>
            <person name="Sperisen C."/>
            <person name="Tritt A."/>
            <person name="Tisserant E."/>
            <person name="Crous P.W."/>
            <person name="Henrissat B."/>
            <person name="Nehls U."/>
            <person name="Egli S."/>
            <person name="Spatafora J.W."/>
            <person name="Grigoriev I.V."/>
            <person name="Martin F.M."/>
        </authorList>
    </citation>
    <scope>NUCLEOTIDE SEQUENCE [LARGE SCALE GENOMIC DNA]</scope>
    <source>
        <strain evidence="6 7">CBS 459.81</strain>
    </source>
</reference>
<keyword evidence="4" id="KW-0539">Nucleus</keyword>
<dbReference type="OrthoDB" id="2019504at2759"/>
<dbReference type="GO" id="GO:0006364">
    <property type="term" value="P:rRNA processing"/>
    <property type="evidence" value="ECO:0007669"/>
    <property type="project" value="UniProtKB-KW"/>
</dbReference>
<dbReference type="InterPro" id="IPR010301">
    <property type="entry name" value="RRP1"/>
</dbReference>
<feature type="region of interest" description="Disordered" evidence="5">
    <location>
        <begin position="220"/>
        <end position="252"/>
    </location>
</feature>
<dbReference type="PANTHER" id="PTHR13026:SF0">
    <property type="entry name" value="RIBOSOMAL RNA PROCESSING 1B"/>
    <property type="match status" value="1"/>
</dbReference>
<protein>
    <submittedName>
        <fullName evidence="6">Nucleolar</fullName>
    </submittedName>
</protein>
<comment type="similarity">
    <text evidence="2">Belongs to the RRP1 family.</text>
</comment>
<evidence type="ECO:0000256" key="2">
    <source>
        <dbReference type="ARBA" id="ARBA00006374"/>
    </source>
</evidence>
<dbReference type="EMBL" id="KV745032">
    <property type="protein sequence ID" value="OCK78935.1"/>
    <property type="molecule type" value="Genomic_DNA"/>
</dbReference>
<name>A0A8E2JDS8_9PEZI</name>